<dbReference type="InterPro" id="IPR003787">
    <property type="entry name" value="Sulphur_relay_DsrE/F-like"/>
</dbReference>
<sequence>MKLGIVITRTDPESVFNVLRLALYSLEHGDRVRIFLSGRGVEIDRIEDPKFDVKGLAQKVLNAGGSFHACGSCLKLRNSNGSDICPLSTLKDHYEIVRDSDRLVTI</sequence>
<dbReference type="InterPro" id="IPR027396">
    <property type="entry name" value="DsrEFH-like"/>
</dbReference>
<proteinExistence type="predicted"/>
<dbReference type="Proteomes" id="UP000485484">
    <property type="component" value="Unassembled WGS sequence"/>
</dbReference>
<accession>A0A1V5MB62</accession>
<comment type="caution">
    <text evidence="1">The sequence shown here is derived from an EMBL/GenBank/DDBJ whole genome shotgun (WGS) entry which is preliminary data.</text>
</comment>
<dbReference type="EMBL" id="MWAK01000298">
    <property type="protein sequence ID" value="OPZ90061.1"/>
    <property type="molecule type" value="Genomic_DNA"/>
</dbReference>
<protein>
    <submittedName>
        <fullName evidence="1">Uncharacterized protein</fullName>
    </submittedName>
</protein>
<reference evidence="1" key="1">
    <citation type="submission" date="2017-02" db="EMBL/GenBank/DDBJ databases">
        <title>Delving into the versatile metabolic prowess of the omnipresent phylum Bacteroidetes.</title>
        <authorList>
            <person name="Nobu M.K."/>
            <person name="Mei R."/>
            <person name="Narihiro T."/>
            <person name="Kuroda K."/>
            <person name="Liu W.-T."/>
        </authorList>
    </citation>
    <scope>NUCLEOTIDE SEQUENCE</scope>
    <source>
        <strain evidence="1">ADurb.Bin417</strain>
    </source>
</reference>
<name>A0A1V5MB62_UNCT6</name>
<dbReference type="AlphaFoldDB" id="A0A1V5MB62"/>
<evidence type="ECO:0000313" key="1">
    <source>
        <dbReference type="EMBL" id="OPZ90061.1"/>
    </source>
</evidence>
<dbReference type="SUPFAM" id="SSF75169">
    <property type="entry name" value="DsrEFH-like"/>
    <property type="match status" value="1"/>
</dbReference>
<gene>
    <name evidence="1" type="ORF">BWY73_01389</name>
</gene>
<organism evidence="1">
    <name type="scientific">candidate division TA06 bacterium ADurb.Bin417</name>
    <dbReference type="NCBI Taxonomy" id="1852828"/>
    <lineage>
        <taxon>Bacteria</taxon>
        <taxon>Bacteria division TA06</taxon>
    </lineage>
</organism>
<dbReference type="Pfam" id="PF02635">
    <property type="entry name" value="DsrE"/>
    <property type="match status" value="1"/>
</dbReference>
<dbReference type="Gene3D" id="3.40.1260.10">
    <property type="entry name" value="DsrEFH-like"/>
    <property type="match status" value="1"/>
</dbReference>